<evidence type="ECO:0000313" key="2">
    <source>
        <dbReference type="EnsemblMetazoa" id="PPAI007119-PA"/>
    </source>
</evidence>
<dbReference type="VEuPathDB" id="VectorBase:PPAI007119"/>
<name>A0A1B0GPF0_PHLPP</name>
<dbReference type="AlphaFoldDB" id="A0A1B0GPF0"/>
<sequence>MWCHGVAIAKVFAGGSQNILAQMDDMSSSSFSSNSRASLDAASSSPTASYTGENLLHFHGDSSGSL</sequence>
<keyword evidence="3" id="KW-1185">Reference proteome</keyword>
<accession>A0A1B0GPF0</accession>
<evidence type="ECO:0000313" key="3">
    <source>
        <dbReference type="Proteomes" id="UP000092462"/>
    </source>
</evidence>
<reference evidence="2" key="1">
    <citation type="submission" date="2022-08" db="UniProtKB">
        <authorList>
            <consortium name="EnsemblMetazoa"/>
        </authorList>
    </citation>
    <scope>IDENTIFICATION</scope>
    <source>
        <strain evidence="2">Israel</strain>
    </source>
</reference>
<evidence type="ECO:0000256" key="1">
    <source>
        <dbReference type="SAM" id="MobiDB-lite"/>
    </source>
</evidence>
<protein>
    <submittedName>
        <fullName evidence="2">Uncharacterized protein</fullName>
    </submittedName>
</protein>
<feature type="compositionally biased region" description="Low complexity" evidence="1">
    <location>
        <begin position="27"/>
        <end position="38"/>
    </location>
</feature>
<dbReference type="EMBL" id="AJVK01059605">
    <property type="status" value="NOT_ANNOTATED_CDS"/>
    <property type="molecule type" value="Genomic_DNA"/>
</dbReference>
<organism evidence="2 3">
    <name type="scientific">Phlebotomus papatasi</name>
    <name type="common">Sandfly</name>
    <dbReference type="NCBI Taxonomy" id="29031"/>
    <lineage>
        <taxon>Eukaryota</taxon>
        <taxon>Metazoa</taxon>
        <taxon>Ecdysozoa</taxon>
        <taxon>Arthropoda</taxon>
        <taxon>Hexapoda</taxon>
        <taxon>Insecta</taxon>
        <taxon>Pterygota</taxon>
        <taxon>Neoptera</taxon>
        <taxon>Endopterygota</taxon>
        <taxon>Diptera</taxon>
        <taxon>Nematocera</taxon>
        <taxon>Psychodoidea</taxon>
        <taxon>Psychodidae</taxon>
        <taxon>Phlebotomus</taxon>
        <taxon>Phlebotomus</taxon>
    </lineage>
</organism>
<feature type="compositionally biased region" description="Polar residues" evidence="1">
    <location>
        <begin position="41"/>
        <end position="52"/>
    </location>
</feature>
<feature type="region of interest" description="Disordered" evidence="1">
    <location>
        <begin position="27"/>
        <end position="54"/>
    </location>
</feature>
<proteinExistence type="predicted"/>
<dbReference type="Proteomes" id="UP000092462">
    <property type="component" value="Unassembled WGS sequence"/>
</dbReference>
<dbReference type="EnsemblMetazoa" id="PPAI007119-RA">
    <property type="protein sequence ID" value="PPAI007119-PA"/>
    <property type="gene ID" value="PPAI007119"/>
</dbReference>